<accession>A0A402A7N0</accession>
<proteinExistence type="predicted"/>
<dbReference type="RefSeq" id="WP_161975746.1">
    <property type="nucleotide sequence ID" value="NZ_BIFR01000002.1"/>
</dbReference>
<comment type="caution">
    <text evidence="1">The sequence shown here is derived from an EMBL/GenBank/DDBJ whole genome shotgun (WGS) entry which is preliminary data.</text>
</comment>
<organism evidence="1 2">
    <name type="scientific">Tengunoibacter tsumagoiensis</name>
    <dbReference type="NCBI Taxonomy" id="2014871"/>
    <lineage>
        <taxon>Bacteria</taxon>
        <taxon>Bacillati</taxon>
        <taxon>Chloroflexota</taxon>
        <taxon>Ktedonobacteria</taxon>
        <taxon>Ktedonobacterales</taxon>
        <taxon>Dictyobacteraceae</taxon>
        <taxon>Tengunoibacter</taxon>
    </lineage>
</organism>
<dbReference type="SUPFAM" id="SSF56601">
    <property type="entry name" value="beta-lactamase/transpeptidase-like"/>
    <property type="match status" value="1"/>
</dbReference>
<name>A0A402A7N0_9CHLR</name>
<dbReference type="Proteomes" id="UP000287352">
    <property type="component" value="Unassembled WGS sequence"/>
</dbReference>
<sequence>MLDDPHPFGLWDEQQTYPWSIDRPGQYIGSFGLQLTPREMAKYGYLYLNQGL</sequence>
<dbReference type="AlphaFoldDB" id="A0A402A7N0"/>
<reference evidence="2" key="1">
    <citation type="submission" date="2018-12" db="EMBL/GenBank/DDBJ databases">
        <title>Tengunoibacter tsumagoiensis gen. nov., sp. nov., Dictyobacter kobayashii sp. nov., D. alpinus sp. nov., and D. joshuensis sp. nov. and description of Dictyobacteraceae fam. nov. within the order Ktedonobacterales isolated from Tengu-no-mugimeshi.</title>
        <authorList>
            <person name="Wang C.M."/>
            <person name="Zheng Y."/>
            <person name="Sakai Y."/>
            <person name="Toyoda A."/>
            <person name="Minakuchi Y."/>
            <person name="Abe K."/>
            <person name="Yokota A."/>
            <person name="Yabe S."/>
        </authorList>
    </citation>
    <scope>NUCLEOTIDE SEQUENCE [LARGE SCALE GENOMIC DNA]</scope>
    <source>
        <strain evidence="2">Uno3</strain>
    </source>
</reference>
<dbReference type="InterPro" id="IPR012338">
    <property type="entry name" value="Beta-lactam/transpept-like"/>
</dbReference>
<protein>
    <submittedName>
        <fullName evidence="1">Uncharacterized protein</fullName>
    </submittedName>
</protein>
<keyword evidence="2" id="KW-1185">Reference proteome</keyword>
<gene>
    <name evidence="1" type="ORF">KTT_50390</name>
</gene>
<dbReference type="Gene3D" id="3.40.710.10">
    <property type="entry name" value="DD-peptidase/beta-lactamase superfamily"/>
    <property type="match status" value="1"/>
</dbReference>
<evidence type="ECO:0000313" key="2">
    <source>
        <dbReference type="Proteomes" id="UP000287352"/>
    </source>
</evidence>
<evidence type="ECO:0000313" key="1">
    <source>
        <dbReference type="EMBL" id="GCE15180.1"/>
    </source>
</evidence>
<dbReference type="EMBL" id="BIFR01000002">
    <property type="protein sequence ID" value="GCE15180.1"/>
    <property type="molecule type" value="Genomic_DNA"/>
</dbReference>